<evidence type="ECO:0000259" key="6">
    <source>
        <dbReference type="Pfam" id="PF01212"/>
    </source>
</evidence>
<dbReference type="FunFam" id="3.90.1150.10:FF:000041">
    <property type="entry name" value="Low-specificity L-threonine aldolase"/>
    <property type="match status" value="1"/>
</dbReference>
<dbReference type="CDD" id="cd06502">
    <property type="entry name" value="TA_like"/>
    <property type="match status" value="1"/>
</dbReference>
<dbReference type="PANTHER" id="PTHR48097">
    <property type="entry name" value="L-THREONINE ALDOLASE-RELATED"/>
    <property type="match status" value="1"/>
</dbReference>
<evidence type="ECO:0000256" key="3">
    <source>
        <dbReference type="ARBA" id="ARBA00022898"/>
    </source>
</evidence>
<keyword evidence="3" id="KW-0663">Pyridoxal phosphate</keyword>
<dbReference type="FunFam" id="3.40.640.10:FF:000030">
    <property type="entry name" value="Low-specificity L-threonine aldolase"/>
    <property type="match status" value="1"/>
</dbReference>
<dbReference type="SUPFAM" id="SSF53383">
    <property type="entry name" value="PLP-dependent transferases"/>
    <property type="match status" value="1"/>
</dbReference>
<dbReference type="Gene3D" id="3.40.640.10">
    <property type="entry name" value="Type I PLP-dependent aspartate aminotransferase-like (Major domain)"/>
    <property type="match status" value="1"/>
</dbReference>
<dbReference type="Proteomes" id="UP000503088">
    <property type="component" value="Chromosome"/>
</dbReference>
<feature type="modified residue" description="N6-(pyridoxal phosphate)lysine" evidence="5">
    <location>
        <position position="213"/>
    </location>
</feature>
<evidence type="ECO:0000256" key="4">
    <source>
        <dbReference type="ARBA" id="ARBA00023239"/>
    </source>
</evidence>
<sequence>MNSRDQRGGITLIELRSDTLTLPSREMIKAISEAELGDDVYGEDPTVKELEELAARMLDKEAAILLPSGTMANLTSLMAHCPRGSKVIVGDETDIYIYEAGGAAVCGGIMYEPIPTQPDGRLDINDLEQAFPVDPSDPQFALPSLICLENPHNRMGGRVLPLSYLREVREFADEKGLPIHMDGARIFNAAVAMDLPVSEITRFADSIQFCLSKGLSAPIGSLVAGNRKFIDDVYRLRKMLGGGMRQAGIIAAPGLVSLNQMVERLSVDHANARRLAEGLAEIEGIQCEPETVETNIVFFRVVQDGFTWQTFVEEAEKRGLHIAELGHGRIRAVTHSGVTSEDVEAALVMIEDILRKGV</sequence>
<organism evidence="7 8">
    <name type="scientific">Kroppenstedtia pulmonis</name>
    <dbReference type="NCBI Taxonomy" id="1380685"/>
    <lineage>
        <taxon>Bacteria</taxon>
        <taxon>Bacillati</taxon>
        <taxon>Bacillota</taxon>
        <taxon>Bacilli</taxon>
        <taxon>Bacillales</taxon>
        <taxon>Thermoactinomycetaceae</taxon>
        <taxon>Kroppenstedtia</taxon>
    </lineage>
</organism>
<reference evidence="7 8" key="1">
    <citation type="submission" date="2020-01" db="EMBL/GenBank/DDBJ databases">
        <authorList>
            <person name="Gulvik C.A."/>
            <person name="Batra D.G."/>
        </authorList>
    </citation>
    <scope>NUCLEOTIDE SEQUENCE [LARGE SCALE GENOMIC DNA]</scope>
    <source>
        <strain evidence="7 8">W9323</strain>
    </source>
</reference>
<evidence type="ECO:0000256" key="1">
    <source>
        <dbReference type="ARBA" id="ARBA00001933"/>
    </source>
</evidence>
<keyword evidence="8" id="KW-1185">Reference proteome</keyword>
<dbReference type="InterPro" id="IPR015422">
    <property type="entry name" value="PyrdxlP-dep_Trfase_small"/>
</dbReference>
<dbReference type="InterPro" id="IPR015424">
    <property type="entry name" value="PyrdxlP-dep_Trfase"/>
</dbReference>
<name>A0A7D4CMZ1_9BACL</name>
<feature type="domain" description="Aromatic amino acid beta-eliminating lyase/threonine aldolase" evidence="6">
    <location>
        <begin position="14"/>
        <end position="300"/>
    </location>
</feature>
<evidence type="ECO:0000313" key="8">
    <source>
        <dbReference type="Proteomes" id="UP000503088"/>
    </source>
</evidence>
<evidence type="ECO:0000256" key="2">
    <source>
        <dbReference type="ARBA" id="ARBA00006966"/>
    </source>
</evidence>
<dbReference type="PIRSF" id="PIRSF017617">
    <property type="entry name" value="Thr_aldolase"/>
    <property type="match status" value="1"/>
</dbReference>
<dbReference type="EMBL" id="CP048104">
    <property type="protein sequence ID" value="QKG84478.1"/>
    <property type="molecule type" value="Genomic_DNA"/>
</dbReference>
<dbReference type="PANTHER" id="PTHR48097:SF9">
    <property type="entry name" value="L-THREONINE ALDOLASE"/>
    <property type="match status" value="1"/>
</dbReference>
<comment type="cofactor">
    <cofactor evidence="1">
        <name>pyridoxal 5'-phosphate</name>
        <dbReference type="ChEBI" id="CHEBI:597326"/>
    </cofactor>
</comment>
<dbReference type="Pfam" id="PF01212">
    <property type="entry name" value="Beta_elim_lyase"/>
    <property type="match status" value="1"/>
</dbReference>
<dbReference type="InterPro" id="IPR015421">
    <property type="entry name" value="PyrdxlP-dep_Trfase_major"/>
</dbReference>
<dbReference type="GO" id="GO:0005829">
    <property type="term" value="C:cytosol"/>
    <property type="evidence" value="ECO:0007669"/>
    <property type="project" value="TreeGrafter"/>
</dbReference>
<dbReference type="AlphaFoldDB" id="A0A7D4CMZ1"/>
<protein>
    <submittedName>
        <fullName evidence="7">Low-specificity L-threonine aldolase</fullName>
        <ecNumber evidence="7">4.1.2.48</ecNumber>
    </submittedName>
</protein>
<dbReference type="KEGG" id="kpul:GXN76_08320"/>
<dbReference type="GO" id="GO:0006567">
    <property type="term" value="P:L-threonine catabolic process"/>
    <property type="evidence" value="ECO:0007669"/>
    <property type="project" value="TreeGrafter"/>
</dbReference>
<evidence type="ECO:0000256" key="5">
    <source>
        <dbReference type="PIRSR" id="PIRSR017617-1"/>
    </source>
</evidence>
<dbReference type="NCBIfam" id="NF007825">
    <property type="entry name" value="PRK10534.1"/>
    <property type="match status" value="1"/>
</dbReference>
<dbReference type="GO" id="GO:0008732">
    <property type="term" value="F:L-allo-threonine aldolase activity"/>
    <property type="evidence" value="ECO:0007669"/>
    <property type="project" value="TreeGrafter"/>
</dbReference>
<dbReference type="InterPro" id="IPR001597">
    <property type="entry name" value="ArAA_b-elim_lyase/Thr_aldolase"/>
</dbReference>
<accession>A0A7D4CMZ1</accession>
<gene>
    <name evidence="7" type="primary">ltaE</name>
    <name evidence="7" type="ORF">GXN76_08320</name>
</gene>
<dbReference type="Gene3D" id="3.90.1150.10">
    <property type="entry name" value="Aspartate Aminotransferase, domain 1"/>
    <property type="match status" value="1"/>
</dbReference>
<dbReference type="InterPro" id="IPR023603">
    <property type="entry name" value="Low_specificity_L-TA-like"/>
</dbReference>
<dbReference type="EC" id="4.1.2.48" evidence="7"/>
<comment type="similarity">
    <text evidence="2">Belongs to the threonine aldolase family.</text>
</comment>
<proteinExistence type="inferred from homology"/>
<evidence type="ECO:0000313" key="7">
    <source>
        <dbReference type="EMBL" id="QKG84478.1"/>
    </source>
</evidence>
<keyword evidence="4 7" id="KW-0456">Lyase</keyword>
<dbReference type="NCBIfam" id="NF041359">
    <property type="entry name" value="GntG_guanitoxin"/>
    <property type="match status" value="1"/>
</dbReference>
<dbReference type="GO" id="GO:0006545">
    <property type="term" value="P:glycine biosynthetic process"/>
    <property type="evidence" value="ECO:0007669"/>
    <property type="project" value="TreeGrafter"/>
</dbReference>